<proteinExistence type="predicted"/>
<gene>
    <name evidence="2" type="ORF">EVA_03236</name>
</gene>
<evidence type="ECO:0000313" key="2">
    <source>
        <dbReference type="EMBL" id="EJX08652.1"/>
    </source>
</evidence>
<accession>J9GLA8</accession>
<name>J9GLA8_9ZZZZ</name>
<sequence>MSPDSGNHLVNGKGVHREVESERSRRQTSGLTNRNFI</sequence>
<reference evidence="2" key="1">
    <citation type="journal article" date="2012" name="PLoS ONE">
        <title>Gene sets for utilization of primary and secondary nutrition supplies in the distal gut of endangered iberian lynx.</title>
        <authorList>
            <person name="Alcaide M."/>
            <person name="Messina E."/>
            <person name="Richter M."/>
            <person name="Bargiela R."/>
            <person name="Peplies J."/>
            <person name="Huws S.A."/>
            <person name="Newbold C.J."/>
            <person name="Golyshin P.N."/>
            <person name="Simon M.A."/>
            <person name="Lopez G."/>
            <person name="Yakimov M.M."/>
            <person name="Ferrer M."/>
        </authorList>
    </citation>
    <scope>NUCLEOTIDE SEQUENCE</scope>
</reference>
<comment type="caution">
    <text evidence="2">The sequence shown here is derived from an EMBL/GenBank/DDBJ whole genome shotgun (WGS) entry which is preliminary data.</text>
</comment>
<feature type="compositionally biased region" description="Basic and acidic residues" evidence="1">
    <location>
        <begin position="15"/>
        <end position="25"/>
    </location>
</feature>
<evidence type="ECO:0000256" key="1">
    <source>
        <dbReference type="SAM" id="MobiDB-lite"/>
    </source>
</evidence>
<feature type="region of interest" description="Disordered" evidence="1">
    <location>
        <begin position="1"/>
        <end position="37"/>
    </location>
</feature>
<feature type="compositionally biased region" description="Polar residues" evidence="1">
    <location>
        <begin position="27"/>
        <end position="37"/>
    </location>
</feature>
<organism evidence="2">
    <name type="scientific">gut metagenome</name>
    <dbReference type="NCBI Taxonomy" id="749906"/>
    <lineage>
        <taxon>unclassified sequences</taxon>
        <taxon>metagenomes</taxon>
        <taxon>organismal metagenomes</taxon>
    </lineage>
</organism>
<dbReference type="EMBL" id="AMCI01000570">
    <property type="protein sequence ID" value="EJX08652.1"/>
    <property type="molecule type" value="Genomic_DNA"/>
</dbReference>
<protein>
    <submittedName>
        <fullName evidence="2">Uncharacterized protein</fullName>
    </submittedName>
</protein>
<dbReference type="AlphaFoldDB" id="J9GLA8"/>